<dbReference type="SUPFAM" id="SSF82199">
    <property type="entry name" value="SET domain"/>
    <property type="match status" value="1"/>
</dbReference>
<protein>
    <submittedName>
        <fullName evidence="3">GNAT family N-acetyltransferase</fullName>
    </submittedName>
</protein>
<dbReference type="PROSITE" id="PS51186">
    <property type="entry name" value="GNAT"/>
    <property type="match status" value="1"/>
</dbReference>
<dbReference type="Proteomes" id="UP000664417">
    <property type="component" value="Unassembled WGS sequence"/>
</dbReference>
<comment type="caution">
    <text evidence="3">The sequence shown here is derived from an EMBL/GenBank/DDBJ whole genome shotgun (WGS) entry which is preliminary data.</text>
</comment>
<dbReference type="PANTHER" id="PTHR13271:SF137">
    <property type="entry name" value="SET DOMAIN-CONTAINING PROTEIN"/>
    <property type="match status" value="1"/>
</dbReference>
<evidence type="ECO:0000259" key="1">
    <source>
        <dbReference type="PROSITE" id="PS50280"/>
    </source>
</evidence>
<dbReference type="PROSITE" id="PS50280">
    <property type="entry name" value="SET"/>
    <property type="match status" value="1"/>
</dbReference>
<evidence type="ECO:0000313" key="4">
    <source>
        <dbReference type="Proteomes" id="UP000664417"/>
    </source>
</evidence>
<dbReference type="PANTHER" id="PTHR13271">
    <property type="entry name" value="UNCHARACTERIZED PUTATIVE METHYLTRANSFERASE"/>
    <property type="match status" value="1"/>
</dbReference>
<accession>A0A8J7PZP6</accession>
<evidence type="ECO:0000313" key="3">
    <source>
        <dbReference type="EMBL" id="MBO1317707.1"/>
    </source>
</evidence>
<feature type="domain" description="N-acetyltransferase" evidence="2">
    <location>
        <begin position="434"/>
        <end position="578"/>
    </location>
</feature>
<dbReference type="InterPro" id="IPR001214">
    <property type="entry name" value="SET_dom"/>
</dbReference>
<dbReference type="Gene3D" id="3.40.630.30">
    <property type="match status" value="1"/>
</dbReference>
<dbReference type="AlphaFoldDB" id="A0A8J7PZP6"/>
<gene>
    <name evidence="3" type="ORF">J3U88_04485</name>
</gene>
<dbReference type="InterPro" id="IPR016181">
    <property type="entry name" value="Acyl_CoA_acyltransferase"/>
</dbReference>
<dbReference type="GO" id="GO:0016747">
    <property type="term" value="F:acyltransferase activity, transferring groups other than amino-acyl groups"/>
    <property type="evidence" value="ECO:0007669"/>
    <property type="project" value="InterPro"/>
</dbReference>
<organism evidence="3 4">
    <name type="scientific">Acanthopleuribacter pedis</name>
    <dbReference type="NCBI Taxonomy" id="442870"/>
    <lineage>
        <taxon>Bacteria</taxon>
        <taxon>Pseudomonadati</taxon>
        <taxon>Acidobacteriota</taxon>
        <taxon>Holophagae</taxon>
        <taxon>Acanthopleuribacterales</taxon>
        <taxon>Acanthopleuribacteraceae</taxon>
        <taxon>Acanthopleuribacter</taxon>
    </lineage>
</organism>
<evidence type="ECO:0000259" key="2">
    <source>
        <dbReference type="PROSITE" id="PS51186"/>
    </source>
</evidence>
<dbReference type="GO" id="GO:0016279">
    <property type="term" value="F:protein-lysine N-methyltransferase activity"/>
    <property type="evidence" value="ECO:0007669"/>
    <property type="project" value="TreeGrafter"/>
</dbReference>
<dbReference type="RefSeq" id="WP_207857111.1">
    <property type="nucleotide sequence ID" value="NZ_JAFREP010000003.1"/>
</dbReference>
<reference evidence="3" key="1">
    <citation type="submission" date="2021-03" db="EMBL/GenBank/DDBJ databases">
        <authorList>
            <person name="Wang G."/>
        </authorList>
    </citation>
    <scope>NUCLEOTIDE SEQUENCE</scope>
    <source>
        <strain evidence="3">KCTC 12899</strain>
    </source>
</reference>
<dbReference type="InterPro" id="IPR050600">
    <property type="entry name" value="SETD3_SETD6_MTase"/>
</dbReference>
<dbReference type="Gene3D" id="3.90.1410.10">
    <property type="entry name" value="set domain protein methyltransferase, domain 1"/>
    <property type="match status" value="1"/>
</dbReference>
<keyword evidence="4" id="KW-1185">Reference proteome</keyword>
<dbReference type="EMBL" id="JAFREP010000003">
    <property type="protein sequence ID" value="MBO1317707.1"/>
    <property type="molecule type" value="Genomic_DNA"/>
</dbReference>
<name>A0A8J7PZP6_9BACT</name>
<sequence length="585" mass="66561">MTSSAPTSLDRFLDWVRANGAEWQGITIVSRGETERVIHCAQTLRPGQTVMFIPHKLILRGASSHPGHPEAARFKDIELASKHSKLAVALLEAADDPDHFHHPYIASLPKSLHHIPVFADSERRKPWSGSFLGYLLEQRIDANAHDYQELCEKLPGFDKHGHDDFNHMIAAINSRCFTLPDVPAKDNAVMVPLMDMFNHEIDANCSWAYDRERDGFVLTANHKIEVGQECTIGYGAKSSARFLANYGFVEKKPSKTATHLHLAPAEDDPDQPQKARMLELLSGPWFHFELRENEGLMTFMTALRCCLADWRSERQRGRLFGHLPLTKALEKKAFEYLLSLAEPLREHSEGAAPDDWDQAWTTIATRENKVRRHITRFANAALVCLEDPTAPIQPTPGRRGTPTWFQWYTLWREATENQWLHEDHAAPAPPDNQVKLQPVSAYAWPTLCLIEIKEEQKRFVPAPEEIKRQHQFDVGAFQVIAVQVGGRPIGLFTLSQSDASTIWISGFQIDHRYQGRGYGHQAMCQIKENLVQQEIFKELRVQIHGDNHQAFTFFWSEGFKYVGPRTGSRYQEMVLPLVLKAMKAG</sequence>
<proteinExistence type="predicted"/>
<dbReference type="CDD" id="cd04301">
    <property type="entry name" value="NAT_SF"/>
    <property type="match status" value="1"/>
</dbReference>
<dbReference type="CDD" id="cd10527">
    <property type="entry name" value="SET_LSMT"/>
    <property type="match status" value="1"/>
</dbReference>
<dbReference type="Pfam" id="PF00856">
    <property type="entry name" value="SET"/>
    <property type="match status" value="1"/>
</dbReference>
<dbReference type="InterPro" id="IPR046341">
    <property type="entry name" value="SET_dom_sf"/>
</dbReference>
<dbReference type="SUPFAM" id="SSF55729">
    <property type="entry name" value="Acyl-CoA N-acyltransferases (Nat)"/>
    <property type="match status" value="1"/>
</dbReference>
<feature type="domain" description="SET" evidence="1">
    <location>
        <begin position="24"/>
        <end position="235"/>
    </location>
</feature>
<dbReference type="InterPro" id="IPR000182">
    <property type="entry name" value="GNAT_dom"/>
</dbReference>
<dbReference type="Pfam" id="PF00583">
    <property type="entry name" value="Acetyltransf_1"/>
    <property type="match status" value="1"/>
</dbReference>